<evidence type="ECO:0008006" key="3">
    <source>
        <dbReference type="Google" id="ProtNLM"/>
    </source>
</evidence>
<name>A0A7V2EEZ5_9BACT</name>
<evidence type="ECO:0000313" key="2">
    <source>
        <dbReference type="EMBL" id="HEQ87893.1"/>
    </source>
</evidence>
<accession>A0A7V2EEZ5</accession>
<organism evidence="2">
    <name type="scientific">Thermoanaerobaculum aquaticum</name>
    <dbReference type="NCBI Taxonomy" id="1312852"/>
    <lineage>
        <taxon>Bacteria</taxon>
        <taxon>Pseudomonadati</taxon>
        <taxon>Acidobacteriota</taxon>
        <taxon>Thermoanaerobaculia</taxon>
        <taxon>Thermoanaerobaculales</taxon>
        <taxon>Thermoanaerobaculaceae</taxon>
        <taxon>Thermoanaerobaculum</taxon>
    </lineage>
</organism>
<dbReference type="InterPro" id="IPR011006">
    <property type="entry name" value="CheY-like_superfamily"/>
</dbReference>
<gene>
    <name evidence="2" type="ORF">ENP06_00580</name>
</gene>
<proteinExistence type="predicted"/>
<sequence>MLASARVLVVEDDVALAQTEVELLREGLPGVEIVAVNDGLRAWEILSPLLEAPPPVRPYPPGSWGPPEADELIAPHRWHLHGAGRAGPGTGRPAQLGAADAPRRPLGRTPGTG</sequence>
<reference evidence="2" key="1">
    <citation type="journal article" date="2020" name="mSystems">
        <title>Genome- and Community-Level Interaction Insights into Carbon Utilization and Element Cycling Functions of Hydrothermarchaeota in Hydrothermal Sediment.</title>
        <authorList>
            <person name="Zhou Z."/>
            <person name="Liu Y."/>
            <person name="Xu W."/>
            <person name="Pan J."/>
            <person name="Luo Z.H."/>
            <person name="Li M."/>
        </authorList>
    </citation>
    <scope>NUCLEOTIDE SEQUENCE [LARGE SCALE GENOMIC DNA]</scope>
    <source>
        <strain evidence="2">SpSt-186</strain>
    </source>
</reference>
<dbReference type="SUPFAM" id="SSF55347">
    <property type="entry name" value="Glyceraldehyde-3-phosphate dehydrogenase-like, C-terminal domain"/>
    <property type="match status" value="1"/>
</dbReference>
<feature type="region of interest" description="Disordered" evidence="1">
    <location>
        <begin position="80"/>
        <end position="113"/>
    </location>
</feature>
<dbReference type="SUPFAM" id="SSF52172">
    <property type="entry name" value="CheY-like"/>
    <property type="match status" value="1"/>
</dbReference>
<dbReference type="Gene3D" id="3.30.360.10">
    <property type="entry name" value="Dihydrodipicolinate Reductase, domain 2"/>
    <property type="match status" value="1"/>
</dbReference>
<evidence type="ECO:0000256" key="1">
    <source>
        <dbReference type="SAM" id="MobiDB-lite"/>
    </source>
</evidence>
<dbReference type="AlphaFoldDB" id="A0A7V2EEZ5"/>
<protein>
    <recommendedName>
        <fullName evidence="3">Response regulatory domain-containing protein</fullName>
    </recommendedName>
</protein>
<comment type="caution">
    <text evidence="2">The sequence shown here is derived from an EMBL/GenBank/DDBJ whole genome shotgun (WGS) entry which is preliminary data.</text>
</comment>
<dbReference type="EMBL" id="DSHW01000045">
    <property type="protein sequence ID" value="HEQ87893.1"/>
    <property type="molecule type" value="Genomic_DNA"/>
</dbReference>